<sequence length="128" mass="13448">FVNTNRVLVVDVNYRINLFGFLAVMDLAWSTDSGASTTGNFGLLDAQEALRWVQQNIHSFGGNPDKVTVFGESSGGTLVLMLLASPRSKGLFHRAMANSGSPNITVDLATASEVSAAGNLTADGQMGV</sequence>
<dbReference type="Gene3D" id="3.40.50.1820">
    <property type="entry name" value="alpha/beta hydrolase"/>
    <property type="match status" value="1"/>
</dbReference>
<dbReference type="InterPro" id="IPR050309">
    <property type="entry name" value="Type-B_Carboxylest/Lipase"/>
</dbReference>
<dbReference type="InterPro" id="IPR002018">
    <property type="entry name" value="CarbesteraseB"/>
</dbReference>
<dbReference type="AlphaFoldDB" id="A0AAE0FBM6"/>
<comment type="similarity">
    <text evidence="1 3">Belongs to the type-B carboxylesterase/lipase family.</text>
</comment>
<dbReference type="InterPro" id="IPR029058">
    <property type="entry name" value="AB_hydrolase_fold"/>
</dbReference>
<evidence type="ECO:0000259" key="4">
    <source>
        <dbReference type="Pfam" id="PF00135"/>
    </source>
</evidence>
<accession>A0AAE0FBM6</accession>
<dbReference type="InterPro" id="IPR019826">
    <property type="entry name" value="Carboxylesterase_B_AS"/>
</dbReference>
<dbReference type="EC" id="3.1.1.-" evidence="3"/>
<evidence type="ECO:0000256" key="2">
    <source>
        <dbReference type="ARBA" id="ARBA00022801"/>
    </source>
</evidence>
<organism evidence="5 6">
    <name type="scientific">Cymbomonas tetramitiformis</name>
    <dbReference type="NCBI Taxonomy" id="36881"/>
    <lineage>
        <taxon>Eukaryota</taxon>
        <taxon>Viridiplantae</taxon>
        <taxon>Chlorophyta</taxon>
        <taxon>Pyramimonadophyceae</taxon>
        <taxon>Pyramimonadales</taxon>
        <taxon>Pyramimonadaceae</taxon>
        <taxon>Cymbomonas</taxon>
    </lineage>
</organism>
<feature type="non-terminal residue" evidence="5">
    <location>
        <position position="1"/>
    </location>
</feature>
<dbReference type="GO" id="GO:0016787">
    <property type="term" value="F:hydrolase activity"/>
    <property type="evidence" value="ECO:0007669"/>
    <property type="project" value="UniProtKB-KW"/>
</dbReference>
<dbReference type="Proteomes" id="UP001190700">
    <property type="component" value="Unassembled WGS sequence"/>
</dbReference>
<name>A0AAE0FBM6_9CHLO</name>
<feature type="domain" description="Carboxylesterase type B" evidence="4">
    <location>
        <begin position="2"/>
        <end position="109"/>
    </location>
</feature>
<gene>
    <name evidence="5" type="ORF">CYMTET_34161</name>
</gene>
<reference evidence="5 6" key="1">
    <citation type="journal article" date="2015" name="Genome Biol. Evol.">
        <title>Comparative Genomics of a Bacterivorous Green Alga Reveals Evolutionary Causalities and Consequences of Phago-Mixotrophic Mode of Nutrition.</title>
        <authorList>
            <person name="Burns J.A."/>
            <person name="Paasch A."/>
            <person name="Narechania A."/>
            <person name="Kim E."/>
        </authorList>
    </citation>
    <scope>NUCLEOTIDE SEQUENCE [LARGE SCALE GENOMIC DNA]</scope>
    <source>
        <strain evidence="5 6">PLY_AMNH</strain>
    </source>
</reference>
<dbReference type="PROSITE" id="PS00122">
    <property type="entry name" value="CARBOXYLESTERASE_B_1"/>
    <property type="match status" value="1"/>
</dbReference>
<evidence type="ECO:0000313" key="5">
    <source>
        <dbReference type="EMBL" id="KAK3256718.1"/>
    </source>
</evidence>
<keyword evidence="2 3" id="KW-0378">Hydrolase</keyword>
<protein>
    <recommendedName>
        <fullName evidence="3">Carboxylic ester hydrolase</fullName>
        <ecNumber evidence="3">3.1.1.-</ecNumber>
    </recommendedName>
</protein>
<evidence type="ECO:0000313" key="6">
    <source>
        <dbReference type="Proteomes" id="UP001190700"/>
    </source>
</evidence>
<evidence type="ECO:0000256" key="3">
    <source>
        <dbReference type="RuleBase" id="RU361235"/>
    </source>
</evidence>
<keyword evidence="6" id="KW-1185">Reference proteome</keyword>
<dbReference type="Pfam" id="PF00135">
    <property type="entry name" value="COesterase"/>
    <property type="match status" value="1"/>
</dbReference>
<evidence type="ECO:0000256" key="1">
    <source>
        <dbReference type="ARBA" id="ARBA00005964"/>
    </source>
</evidence>
<dbReference type="SUPFAM" id="SSF53474">
    <property type="entry name" value="alpha/beta-Hydrolases"/>
    <property type="match status" value="1"/>
</dbReference>
<dbReference type="EMBL" id="LGRX02021407">
    <property type="protein sequence ID" value="KAK3256718.1"/>
    <property type="molecule type" value="Genomic_DNA"/>
</dbReference>
<proteinExistence type="inferred from homology"/>
<comment type="caution">
    <text evidence="5">The sequence shown here is derived from an EMBL/GenBank/DDBJ whole genome shotgun (WGS) entry which is preliminary data.</text>
</comment>
<dbReference type="PANTHER" id="PTHR11559">
    <property type="entry name" value="CARBOXYLESTERASE"/>
    <property type="match status" value="1"/>
</dbReference>